<keyword evidence="4" id="KW-1185">Reference proteome</keyword>
<dbReference type="EC" id="2.1.1.222" evidence="3"/>
<dbReference type="InterPro" id="IPR013216">
    <property type="entry name" value="Methyltransf_11"/>
</dbReference>
<name>A0ABV9Q1A9_9BACL</name>
<dbReference type="RefSeq" id="WP_380025502.1">
    <property type="nucleotide sequence ID" value="NZ_JBHSHC010000073.1"/>
</dbReference>
<keyword evidence="1" id="KW-0175">Coiled coil</keyword>
<sequence length="291" mass="33174">MTDPFSLHDGRVNIRKITEEIRRHRQALNEMTITLEKLMAQNAKLSDENSRLQVTIAQIQNMLDRQNKKLEINYFDFQMKYRGARDEIKKRQSIYLDYFAGKTNVLDLGCGRGEFIELLIDNNVSATGVDLDQEMVTFCKEQGLPVVLADIFEYLEGVPDQSVGGVFLGQVIEHLSAARFVELVKLCHRKLTPGAYFIAETPNPECVLIFAHSFYIDLTHVKPIHSLAAQFVLESNDFKDVKVVYSSPLPDEYHLPKDIESSGLNSKTVAVLEKWNRVLFGCQDYAIIGRK</sequence>
<feature type="domain" description="Methyltransferase type 11" evidence="2">
    <location>
        <begin position="106"/>
        <end position="198"/>
    </location>
</feature>
<dbReference type="Pfam" id="PF08241">
    <property type="entry name" value="Methyltransf_11"/>
    <property type="match status" value="1"/>
</dbReference>
<dbReference type="EMBL" id="JBHSHC010000073">
    <property type="protein sequence ID" value="MFC4767579.1"/>
    <property type="molecule type" value="Genomic_DNA"/>
</dbReference>
<dbReference type="CDD" id="cd02440">
    <property type="entry name" value="AdoMet_MTases"/>
    <property type="match status" value="1"/>
</dbReference>
<dbReference type="GO" id="GO:0102208">
    <property type="term" value="F:2-polyprenyl-6-hydroxyphenol methylase activity"/>
    <property type="evidence" value="ECO:0007669"/>
    <property type="project" value="UniProtKB-EC"/>
</dbReference>
<dbReference type="Proteomes" id="UP001596002">
    <property type="component" value="Unassembled WGS sequence"/>
</dbReference>
<dbReference type="GO" id="GO:0061542">
    <property type="term" value="F:3-demethylubiquinol 3-O-methyltransferase activity"/>
    <property type="evidence" value="ECO:0007669"/>
    <property type="project" value="UniProtKB-EC"/>
</dbReference>
<evidence type="ECO:0000259" key="2">
    <source>
        <dbReference type="Pfam" id="PF08241"/>
    </source>
</evidence>
<evidence type="ECO:0000313" key="4">
    <source>
        <dbReference type="Proteomes" id="UP001596002"/>
    </source>
</evidence>
<keyword evidence="3" id="KW-0808">Transferase</keyword>
<evidence type="ECO:0000313" key="3">
    <source>
        <dbReference type="EMBL" id="MFC4767579.1"/>
    </source>
</evidence>
<feature type="coiled-coil region" evidence="1">
    <location>
        <begin position="14"/>
        <end position="69"/>
    </location>
</feature>
<proteinExistence type="predicted"/>
<gene>
    <name evidence="3" type="ORF">ACFO8Q_09420</name>
</gene>
<keyword evidence="3" id="KW-0489">Methyltransferase</keyword>
<protein>
    <submittedName>
        <fullName evidence="3">Class I SAM-dependent methyltransferase</fullName>
        <ecNumber evidence="3">2.1.1.222</ecNumber>
        <ecNumber evidence="3">2.1.1.64</ecNumber>
    </submittedName>
</protein>
<dbReference type="GO" id="GO:0032259">
    <property type="term" value="P:methylation"/>
    <property type="evidence" value="ECO:0007669"/>
    <property type="project" value="UniProtKB-KW"/>
</dbReference>
<dbReference type="EC" id="2.1.1.64" evidence="3"/>
<dbReference type="SUPFAM" id="SSF53335">
    <property type="entry name" value="S-adenosyl-L-methionine-dependent methyltransferases"/>
    <property type="match status" value="1"/>
</dbReference>
<organism evidence="3 4">
    <name type="scientific">Effusibacillus consociatus</name>
    <dbReference type="NCBI Taxonomy" id="1117041"/>
    <lineage>
        <taxon>Bacteria</taxon>
        <taxon>Bacillati</taxon>
        <taxon>Bacillota</taxon>
        <taxon>Bacilli</taxon>
        <taxon>Bacillales</taxon>
        <taxon>Alicyclobacillaceae</taxon>
        <taxon>Effusibacillus</taxon>
    </lineage>
</organism>
<dbReference type="PANTHER" id="PTHR43861">
    <property type="entry name" value="TRANS-ACONITATE 2-METHYLTRANSFERASE-RELATED"/>
    <property type="match status" value="1"/>
</dbReference>
<comment type="caution">
    <text evidence="3">The sequence shown here is derived from an EMBL/GenBank/DDBJ whole genome shotgun (WGS) entry which is preliminary data.</text>
</comment>
<dbReference type="Gene3D" id="3.40.50.150">
    <property type="entry name" value="Vaccinia Virus protein VP39"/>
    <property type="match status" value="1"/>
</dbReference>
<reference evidence="4" key="1">
    <citation type="journal article" date="2019" name="Int. J. Syst. Evol. Microbiol.">
        <title>The Global Catalogue of Microorganisms (GCM) 10K type strain sequencing project: providing services to taxonomists for standard genome sequencing and annotation.</title>
        <authorList>
            <consortium name="The Broad Institute Genomics Platform"/>
            <consortium name="The Broad Institute Genome Sequencing Center for Infectious Disease"/>
            <person name="Wu L."/>
            <person name="Ma J."/>
        </authorList>
    </citation>
    <scope>NUCLEOTIDE SEQUENCE [LARGE SCALE GENOMIC DNA]</scope>
    <source>
        <strain evidence="4">WYCCWR 12678</strain>
    </source>
</reference>
<evidence type="ECO:0000256" key="1">
    <source>
        <dbReference type="SAM" id="Coils"/>
    </source>
</evidence>
<accession>A0ABV9Q1A9</accession>
<dbReference type="InterPro" id="IPR029063">
    <property type="entry name" value="SAM-dependent_MTases_sf"/>
</dbReference>